<evidence type="ECO:0000313" key="3">
    <source>
        <dbReference type="Proteomes" id="UP000239833"/>
    </source>
</evidence>
<evidence type="ECO:0000313" key="2">
    <source>
        <dbReference type="EMBL" id="AVF28820.1"/>
    </source>
</evidence>
<keyword evidence="1" id="KW-0812">Transmembrane</keyword>
<organism evidence="2 3">
    <name type="scientific">Paenibacillus larvae subsp. larvae</name>
    <dbReference type="NCBI Taxonomy" id="147375"/>
    <lineage>
        <taxon>Bacteria</taxon>
        <taxon>Bacillati</taxon>
        <taxon>Bacillota</taxon>
        <taxon>Bacilli</taxon>
        <taxon>Bacillales</taxon>
        <taxon>Paenibacillaceae</taxon>
        <taxon>Paenibacillus</taxon>
    </lineage>
</organism>
<feature type="transmembrane region" description="Helical" evidence="1">
    <location>
        <begin position="6"/>
        <end position="25"/>
    </location>
</feature>
<gene>
    <name evidence="2" type="ORF">ERICIII_04816</name>
</gene>
<dbReference type="Proteomes" id="UP000239833">
    <property type="component" value="Plasmid unnamed1"/>
</dbReference>
<name>A0A2L1U7C0_9BACL</name>
<dbReference type="AlphaFoldDB" id="A0A2L1U7C0"/>
<dbReference type="EMBL" id="CP019656">
    <property type="protein sequence ID" value="AVF28820.1"/>
    <property type="molecule type" value="Genomic_DNA"/>
</dbReference>
<evidence type="ECO:0000256" key="1">
    <source>
        <dbReference type="SAM" id="Phobius"/>
    </source>
</evidence>
<keyword evidence="1" id="KW-0472">Membrane</keyword>
<keyword evidence="2" id="KW-0614">Plasmid</keyword>
<proteinExistence type="predicted"/>
<protein>
    <submittedName>
        <fullName evidence="2">Uncharacterized protein</fullName>
    </submittedName>
</protein>
<keyword evidence="1" id="KW-1133">Transmembrane helix</keyword>
<reference evidence="3" key="1">
    <citation type="submission" date="2017-02" db="EMBL/GenBank/DDBJ databases">
        <title>Delineation of Paenibacillus larvae strains originating from foulbrood outbreaks.</title>
        <authorList>
            <person name="Beims H."/>
            <person name="Bunk B."/>
            <person name="Sproeer C."/>
            <person name="Mohr K.I."/>
            <person name="Pradella S."/>
            <person name="Guenther G."/>
            <person name="Rohde M."/>
            <person name="von der Ohe W."/>
            <person name="Steinert M."/>
        </authorList>
    </citation>
    <scope>NUCLEOTIDE SEQUENCE [LARGE SCALE GENOMIC DNA]</scope>
    <source>
        <strain evidence="3">Eric_III</strain>
        <plasmid evidence="3">Plasmid unnamed1</plasmid>
    </source>
</reference>
<accession>A0A2L1U7C0</accession>
<geneLocation type="plasmid" evidence="2">
    <name>unnamed1</name>
</geneLocation>
<sequence length="59" mass="6267">MSEKKAAILLVVISLVIFGFLVGFSSETIPVLLKKIGSGLLNMVDSVFRGIDTSQAPKS</sequence>